<organism evidence="1 2">
    <name type="scientific">Brevibacterium metallidurans</name>
    <dbReference type="NCBI Taxonomy" id="1482676"/>
    <lineage>
        <taxon>Bacteria</taxon>
        <taxon>Bacillati</taxon>
        <taxon>Actinomycetota</taxon>
        <taxon>Actinomycetes</taxon>
        <taxon>Micrococcales</taxon>
        <taxon>Brevibacteriaceae</taxon>
        <taxon>Brevibacterium</taxon>
    </lineage>
</organism>
<name>A0ABN0SN70_9MICO</name>
<keyword evidence="2" id="KW-1185">Reference proteome</keyword>
<dbReference type="EMBL" id="BAAAAF010000005">
    <property type="protein sequence ID" value="GAA0035654.1"/>
    <property type="molecule type" value="Genomic_DNA"/>
</dbReference>
<evidence type="ECO:0000313" key="1">
    <source>
        <dbReference type="EMBL" id="GAA0035654.1"/>
    </source>
</evidence>
<gene>
    <name evidence="1" type="ORF">NCCP602_16150</name>
</gene>
<dbReference type="Proteomes" id="UP001498238">
    <property type="component" value="Unassembled WGS sequence"/>
</dbReference>
<evidence type="ECO:0000313" key="2">
    <source>
        <dbReference type="Proteomes" id="UP001498238"/>
    </source>
</evidence>
<comment type="caution">
    <text evidence="1">The sequence shown here is derived from an EMBL/GenBank/DDBJ whole genome shotgun (WGS) entry which is preliminary data.</text>
</comment>
<reference evidence="1 2" key="1">
    <citation type="submission" date="2024-01" db="EMBL/GenBank/DDBJ databases">
        <title>Characterization of antibiotic resistant novel bacterial strains and their environmental applications.</title>
        <authorList>
            <person name="Manzoor S."/>
            <person name="Abbas S."/>
            <person name="Arshad M."/>
            <person name="Ahmed I."/>
        </authorList>
    </citation>
    <scope>NUCLEOTIDE SEQUENCE [LARGE SCALE GENOMIC DNA]</scope>
    <source>
        <strain evidence="1 2">NCCP-602</strain>
    </source>
</reference>
<accession>A0ABN0SN70</accession>
<sequence>MGGDRLGGGVPQMNLTNGNIDSAACGEFGQPFPHSCFAAGRGRGQPDDGDGEVERLPQQKVDLGPCGEADDCEIRCVLGQDVEGLSADRPGRPDYNDITFVHAYR</sequence>
<protein>
    <submittedName>
        <fullName evidence="1">Uncharacterized protein</fullName>
    </submittedName>
</protein>
<proteinExistence type="predicted"/>